<keyword evidence="1" id="KW-0812">Transmembrane</keyword>
<keyword evidence="1" id="KW-1133">Transmembrane helix</keyword>
<dbReference type="AlphaFoldDB" id="A0A6C0J3F7"/>
<proteinExistence type="predicted"/>
<evidence type="ECO:0000256" key="1">
    <source>
        <dbReference type="SAM" id="Phobius"/>
    </source>
</evidence>
<accession>A0A6C0J3F7</accession>
<evidence type="ECO:0000313" key="2">
    <source>
        <dbReference type="EMBL" id="QHT98193.1"/>
    </source>
</evidence>
<keyword evidence="1" id="KW-0472">Membrane</keyword>
<feature type="transmembrane region" description="Helical" evidence="1">
    <location>
        <begin position="41"/>
        <end position="60"/>
    </location>
</feature>
<organism evidence="2">
    <name type="scientific">viral metagenome</name>
    <dbReference type="NCBI Taxonomy" id="1070528"/>
    <lineage>
        <taxon>unclassified sequences</taxon>
        <taxon>metagenomes</taxon>
        <taxon>organismal metagenomes</taxon>
    </lineage>
</organism>
<reference evidence="2" key="1">
    <citation type="journal article" date="2020" name="Nature">
        <title>Giant virus diversity and host interactions through global metagenomics.</title>
        <authorList>
            <person name="Schulz F."/>
            <person name="Roux S."/>
            <person name="Paez-Espino D."/>
            <person name="Jungbluth S."/>
            <person name="Walsh D.A."/>
            <person name="Denef V.J."/>
            <person name="McMahon K.D."/>
            <person name="Konstantinidis K.T."/>
            <person name="Eloe-Fadrosh E.A."/>
            <person name="Kyrpides N.C."/>
            <person name="Woyke T."/>
        </authorList>
    </citation>
    <scope>NUCLEOTIDE SEQUENCE</scope>
    <source>
        <strain evidence="2">GVMAG-M-3300025626-8</strain>
    </source>
</reference>
<dbReference type="EMBL" id="MN740289">
    <property type="protein sequence ID" value="QHT98193.1"/>
    <property type="molecule type" value="Genomic_DNA"/>
</dbReference>
<sequence length="104" mass="12035">MKKYVSTLKILTNEIFFGVLSFFIAVAAMLLWRLLAPEPEMYLLSVIAHIVEIIVIMFVVKNIMKKVPDVFDEPYVRDTTLISATVLLLVDWEKLNTTMRSIRD</sequence>
<feature type="transmembrane region" description="Helical" evidence="1">
    <location>
        <begin position="12"/>
        <end position="35"/>
    </location>
</feature>
<protein>
    <submittedName>
        <fullName evidence="2">Uncharacterized protein</fullName>
    </submittedName>
</protein>
<name>A0A6C0J3F7_9ZZZZ</name>